<reference evidence="3 4" key="1">
    <citation type="submission" date="2019-07" db="EMBL/GenBank/DDBJ databases">
        <title>Sphingomonas alkalisoli sp. nov., isolated from rhizosphere soil of Suaedae salsa.</title>
        <authorList>
            <person name="Zhang H."/>
            <person name="Xu L."/>
            <person name="Zhang J.-X."/>
            <person name="Sun J.-Q."/>
        </authorList>
    </citation>
    <scope>NUCLEOTIDE SEQUENCE [LARGE SCALE GENOMIC DNA]</scope>
    <source>
        <strain evidence="3 4">XS-10</strain>
    </source>
</reference>
<dbReference type="PANTHER" id="PTHR30327">
    <property type="entry name" value="UNCHARACTERIZED PROTEIN YQGE"/>
    <property type="match status" value="1"/>
</dbReference>
<dbReference type="Gene3D" id="3.40.1740.10">
    <property type="entry name" value="VC0467-like"/>
    <property type="match status" value="1"/>
</dbReference>
<name>A0A518RBQ8_9SPHN</name>
<proteinExistence type="inferred from homology"/>
<organism evidence="3 4">
    <name type="scientific">Sphingomonas suaedae</name>
    <dbReference type="NCBI Taxonomy" id="2599297"/>
    <lineage>
        <taxon>Bacteria</taxon>
        <taxon>Pseudomonadati</taxon>
        <taxon>Pseudomonadota</taxon>
        <taxon>Alphaproteobacteria</taxon>
        <taxon>Sphingomonadales</taxon>
        <taxon>Sphingomonadaceae</taxon>
        <taxon>Sphingomonas</taxon>
    </lineage>
</organism>
<dbReference type="PANTHER" id="PTHR30327:SF1">
    <property type="entry name" value="UPF0301 PROTEIN YQGE"/>
    <property type="match status" value="1"/>
</dbReference>
<dbReference type="KEGG" id="ssua:FPZ54_01610"/>
<dbReference type="RefSeq" id="WP_145844495.1">
    <property type="nucleotide sequence ID" value="NZ_CP042239.1"/>
</dbReference>
<dbReference type="SUPFAM" id="SSF143456">
    <property type="entry name" value="VC0467-like"/>
    <property type="match status" value="1"/>
</dbReference>
<dbReference type="EMBL" id="CP042239">
    <property type="protein sequence ID" value="QDX24859.1"/>
    <property type="molecule type" value="Genomic_DNA"/>
</dbReference>
<evidence type="ECO:0000256" key="2">
    <source>
        <dbReference type="HAMAP-Rule" id="MF_00758"/>
    </source>
</evidence>
<sequence>MEESAYLTGQILLALPGIGDPRFERAAIAICAHDEEGALGIGIGHTIDGLGLHELLGQFEIDPGAAPDAPVHFGGPVEPRRGFVLHSTDWGGQDTVDVAGRWALSGTIDVLRAIADGTGPSRWLVALGYAGWSEGQLDAELTRHGWFNVPGDAALLYEIDAERRWEASFATAGIDPRLLASGGGTA</sequence>
<dbReference type="Pfam" id="PF02622">
    <property type="entry name" value="DUF179"/>
    <property type="match status" value="1"/>
</dbReference>
<protein>
    <recommendedName>
        <fullName evidence="2">UPF0301 protein FPZ54_01610</fullName>
    </recommendedName>
</protein>
<dbReference type="GO" id="GO:0005829">
    <property type="term" value="C:cytosol"/>
    <property type="evidence" value="ECO:0007669"/>
    <property type="project" value="TreeGrafter"/>
</dbReference>
<dbReference type="InterPro" id="IPR003774">
    <property type="entry name" value="AlgH-like"/>
</dbReference>
<accession>A0A518RBQ8</accession>
<dbReference type="AlphaFoldDB" id="A0A518RBQ8"/>
<dbReference type="OrthoDB" id="9807486at2"/>
<evidence type="ECO:0000313" key="3">
    <source>
        <dbReference type="EMBL" id="QDX24859.1"/>
    </source>
</evidence>
<keyword evidence="4" id="KW-1185">Reference proteome</keyword>
<gene>
    <name evidence="3" type="ORF">FPZ54_01610</name>
</gene>
<evidence type="ECO:0000313" key="4">
    <source>
        <dbReference type="Proteomes" id="UP000318055"/>
    </source>
</evidence>
<dbReference type="Proteomes" id="UP000318055">
    <property type="component" value="Chromosome"/>
</dbReference>
<comment type="similarity">
    <text evidence="1 2">Belongs to the UPF0301 (AlgH) family.</text>
</comment>
<dbReference type="HAMAP" id="MF_00758">
    <property type="entry name" value="UPF0301"/>
    <property type="match status" value="1"/>
</dbReference>
<evidence type="ECO:0000256" key="1">
    <source>
        <dbReference type="ARBA" id="ARBA00009600"/>
    </source>
</evidence>